<dbReference type="Proteomes" id="UP000289220">
    <property type="component" value="Unassembled WGS sequence"/>
</dbReference>
<evidence type="ECO:0000313" key="3">
    <source>
        <dbReference type="Proteomes" id="UP000289220"/>
    </source>
</evidence>
<feature type="compositionally biased region" description="Low complexity" evidence="1">
    <location>
        <begin position="145"/>
        <end position="156"/>
    </location>
</feature>
<accession>A0A7Z8Y5F7</accession>
<dbReference type="AlphaFoldDB" id="A0A7Z8Y5F7"/>
<feature type="region of interest" description="Disordered" evidence="1">
    <location>
        <begin position="1"/>
        <end position="20"/>
    </location>
</feature>
<feature type="compositionally biased region" description="Basic and acidic residues" evidence="1">
    <location>
        <begin position="97"/>
        <end position="114"/>
    </location>
</feature>
<feature type="compositionally biased region" description="Acidic residues" evidence="1">
    <location>
        <begin position="132"/>
        <end position="141"/>
    </location>
</feature>
<organism evidence="2 3">
    <name type="scientific">Brevundimonas mediterranea</name>
    <dbReference type="NCBI Taxonomy" id="74329"/>
    <lineage>
        <taxon>Bacteria</taxon>
        <taxon>Pseudomonadati</taxon>
        <taxon>Pseudomonadota</taxon>
        <taxon>Alphaproteobacteria</taxon>
        <taxon>Caulobacterales</taxon>
        <taxon>Caulobacteraceae</taxon>
        <taxon>Brevundimonas</taxon>
    </lineage>
</organism>
<evidence type="ECO:0000256" key="1">
    <source>
        <dbReference type="SAM" id="MobiDB-lite"/>
    </source>
</evidence>
<feature type="region of interest" description="Disordered" evidence="1">
    <location>
        <begin position="97"/>
        <end position="208"/>
    </location>
</feature>
<name>A0A7Z8Y5F7_9CAUL</name>
<feature type="compositionally biased region" description="Basic and acidic residues" evidence="1">
    <location>
        <begin position="180"/>
        <end position="189"/>
    </location>
</feature>
<dbReference type="EMBL" id="UXHF01000065">
    <property type="protein sequence ID" value="VDC51307.1"/>
    <property type="molecule type" value="Genomic_DNA"/>
</dbReference>
<evidence type="ECO:0000313" key="2">
    <source>
        <dbReference type="EMBL" id="VDC51307.1"/>
    </source>
</evidence>
<proteinExistence type="predicted"/>
<protein>
    <submittedName>
        <fullName evidence="2">Uncharacterized protein</fullName>
    </submittedName>
</protein>
<reference evidence="2 3" key="1">
    <citation type="submission" date="2018-11" db="EMBL/GenBank/DDBJ databases">
        <authorList>
            <person name="Peiro R."/>
            <person name="Begona"/>
            <person name="Cbmso G."/>
            <person name="Lopez M."/>
            <person name="Gonzalez S."/>
            <person name="Sacristan E."/>
            <person name="Castillo E."/>
        </authorList>
    </citation>
    <scope>NUCLEOTIDE SEQUENCE [LARGE SCALE GENOMIC DNA]</scope>
    <source>
        <strain evidence="2">Brev_genome</strain>
    </source>
</reference>
<feature type="compositionally biased region" description="Basic and acidic residues" evidence="1">
    <location>
        <begin position="157"/>
        <end position="166"/>
    </location>
</feature>
<gene>
    <name evidence="2" type="ORF">BREV_BREV_02658</name>
</gene>
<keyword evidence="3" id="KW-1185">Reference proteome</keyword>
<comment type="caution">
    <text evidence="2">The sequence shown here is derived from an EMBL/GenBank/DDBJ whole genome shotgun (WGS) entry which is preliminary data.</text>
</comment>
<sequence length="208" mass="21675">MRHLTGQHGHALGVQQGRVGDGRGIGAGQLAQAQNHLGIQAGDVGGQLVRMEFFAHHLDRADQGAAGQGAQVLKHAEHDDEADDVARPLLQHLADADQQGRADEHGRGEGDHGLADIQLGRTGQNGGVAVDEGADGDEAQGDGDGLVQLGHVQGQGADRRAGDHGQQDQQEEAVQLVRTQADHGQEAHGARGLFRQGDADQQDGAEQA</sequence>